<dbReference type="Pfam" id="PF03279">
    <property type="entry name" value="Lip_A_acyltrans"/>
    <property type="match status" value="1"/>
</dbReference>
<dbReference type="PANTHER" id="PTHR30606">
    <property type="entry name" value="LIPID A BIOSYNTHESIS LAUROYL ACYLTRANSFERASE"/>
    <property type="match status" value="1"/>
</dbReference>
<keyword evidence="2" id="KW-1003">Cell membrane</keyword>
<evidence type="ECO:0000313" key="10">
    <source>
        <dbReference type="Proteomes" id="UP000251942"/>
    </source>
</evidence>
<sequence>MIEIGNKLNQLPVSWAGRFLYYFLPYKKDVVFKNIDLVFQASMGKREKKRFAMAYYSHFFCTLKELIFFSFTPMKRMQQRTEIRGLEHFSAVSARGRGVLLLSAHVGNWEIAPLTSFHALKAFNKQIHCIRKTLKNRFVEKILFQRCEKAGFPTIKNSGALAKVRRALAAKEVVLFFMDQRGRETIKARVIADFFGHKATNYSSLAILAGYTKAPVVPVAFYRLKNGRHVAEFYPEVKWLDYSDKRKAIYYNTLAYNQALERIILQNPEQWIWSYNRWKL</sequence>
<accession>A0A0W0TNV3</accession>
<dbReference type="Proteomes" id="UP000054698">
    <property type="component" value="Unassembled WGS sequence"/>
</dbReference>
<dbReference type="PATRIC" id="fig|453.4.peg.2007"/>
<evidence type="ECO:0000313" key="8">
    <source>
        <dbReference type="EMBL" id="SPX60847.1"/>
    </source>
</evidence>
<evidence type="ECO:0000256" key="1">
    <source>
        <dbReference type="ARBA" id="ARBA00004533"/>
    </source>
</evidence>
<dbReference type="GO" id="GO:0009247">
    <property type="term" value="P:glycolipid biosynthetic process"/>
    <property type="evidence" value="ECO:0007669"/>
    <property type="project" value="UniProtKB-ARBA"/>
</dbReference>
<dbReference type="RefSeq" id="WP_058446018.1">
    <property type="nucleotide sequence ID" value="NZ_CAAAHT010000002.1"/>
</dbReference>
<keyword evidence="5" id="KW-0472">Membrane</keyword>
<keyword evidence="4 7" id="KW-0808">Transferase</keyword>
<evidence type="ECO:0000256" key="2">
    <source>
        <dbReference type="ARBA" id="ARBA00022475"/>
    </source>
</evidence>
<dbReference type="Proteomes" id="UP000251942">
    <property type="component" value="Unassembled WGS sequence"/>
</dbReference>
<gene>
    <name evidence="7" type="primary">waaM_1</name>
    <name evidence="8" type="synonym">waaM_2</name>
    <name evidence="7" type="ORF">Lfee_1829</name>
    <name evidence="8" type="ORF">NCTC12022_01583</name>
</gene>
<comment type="subcellular location">
    <subcellularLocation>
        <location evidence="1">Cell inner membrane</location>
    </subcellularLocation>
</comment>
<evidence type="ECO:0000313" key="9">
    <source>
        <dbReference type="Proteomes" id="UP000054698"/>
    </source>
</evidence>
<protein>
    <submittedName>
        <fullName evidence="7">Lipid A biosynthesis acyltransferase</fullName>
        <ecNumber evidence="8">2.3.1.-</ecNumber>
    </submittedName>
</protein>
<evidence type="ECO:0000256" key="4">
    <source>
        <dbReference type="ARBA" id="ARBA00022679"/>
    </source>
</evidence>
<reference evidence="7 9" key="1">
    <citation type="submission" date="2015-11" db="EMBL/GenBank/DDBJ databases">
        <title>Genomic analysis of 38 Legionella species identifies large and diverse effector repertoires.</title>
        <authorList>
            <person name="Burstein D."/>
            <person name="Amaro F."/>
            <person name="Zusman T."/>
            <person name="Lifshitz Z."/>
            <person name="Cohen O."/>
            <person name="Gilbert J.A."/>
            <person name="Pupko T."/>
            <person name="Shuman H.A."/>
            <person name="Segal G."/>
        </authorList>
    </citation>
    <scope>NUCLEOTIDE SEQUENCE [LARGE SCALE GENOMIC DNA]</scope>
    <source>
        <strain evidence="7 9">WO-44C</strain>
    </source>
</reference>
<dbReference type="OrthoDB" id="9803456at2"/>
<dbReference type="GO" id="GO:0005886">
    <property type="term" value="C:plasma membrane"/>
    <property type="evidence" value="ECO:0007669"/>
    <property type="project" value="UniProtKB-SubCell"/>
</dbReference>
<name>A0A0W0TNV3_9GAMM</name>
<evidence type="ECO:0000313" key="7">
    <source>
        <dbReference type="EMBL" id="KTC96917.1"/>
    </source>
</evidence>
<dbReference type="EMBL" id="UASS01000013">
    <property type="protein sequence ID" value="SPX60847.1"/>
    <property type="molecule type" value="Genomic_DNA"/>
</dbReference>
<dbReference type="InterPro" id="IPR004960">
    <property type="entry name" value="LipA_acyltrans"/>
</dbReference>
<dbReference type="CDD" id="cd07984">
    <property type="entry name" value="LPLAT_LABLAT-like"/>
    <property type="match status" value="1"/>
</dbReference>
<keyword evidence="3" id="KW-0997">Cell inner membrane</keyword>
<evidence type="ECO:0000256" key="6">
    <source>
        <dbReference type="ARBA" id="ARBA00023315"/>
    </source>
</evidence>
<dbReference type="EMBL" id="LNYB01000080">
    <property type="protein sequence ID" value="KTC96917.1"/>
    <property type="molecule type" value="Genomic_DNA"/>
</dbReference>
<evidence type="ECO:0000256" key="3">
    <source>
        <dbReference type="ARBA" id="ARBA00022519"/>
    </source>
</evidence>
<dbReference type="STRING" id="453.Lfee_1829"/>
<dbReference type="PANTHER" id="PTHR30606:SF10">
    <property type="entry name" value="PHOSPHATIDYLINOSITOL MANNOSIDE ACYLTRANSFERASE"/>
    <property type="match status" value="1"/>
</dbReference>
<dbReference type="AlphaFoldDB" id="A0A0W0TNV3"/>
<keyword evidence="9" id="KW-1185">Reference proteome</keyword>
<reference evidence="8 10" key="2">
    <citation type="submission" date="2018-06" db="EMBL/GenBank/DDBJ databases">
        <authorList>
            <consortium name="Pathogen Informatics"/>
            <person name="Doyle S."/>
        </authorList>
    </citation>
    <scope>NUCLEOTIDE SEQUENCE [LARGE SCALE GENOMIC DNA]</scope>
    <source>
        <strain evidence="8 10">NCTC12022</strain>
    </source>
</reference>
<proteinExistence type="predicted"/>
<dbReference type="EC" id="2.3.1.-" evidence="8"/>
<dbReference type="GO" id="GO:0016746">
    <property type="term" value="F:acyltransferase activity"/>
    <property type="evidence" value="ECO:0007669"/>
    <property type="project" value="UniProtKB-KW"/>
</dbReference>
<keyword evidence="6 7" id="KW-0012">Acyltransferase</keyword>
<evidence type="ECO:0000256" key="5">
    <source>
        <dbReference type="ARBA" id="ARBA00023136"/>
    </source>
</evidence>
<organism evidence="7 9">
    <name type="scientific">Legionella feeleii</name>
    <dbReference type="NCBI Taxonomy" id="453"/>
    <lineage>
        <taxon>Bacteria</taxon>
        <taxon>Pseudomonadati</taxon>
        <taxon>Pseudomonadota</taxon>
        <taxon>Gammaproteobacteria</taxon>
        <taxon>Legionellales</taxon>
        <taxon>Legionellaceae</taxon>
        <taxon>Legionella</taxon>
    </lineage>
</organism>